<keyword evidence="2" id="KW-0067">ATP-binding</keyword>
<dbReference type="Proteomes" id="UP000567179">
    <property type="component" value="Unassembled WGS sequence"/>
</dbReference>
<dbReference type="InterPro" id="IPR042099">
    <property type="entry name" value="ANL_N_sf"/>
</dbReference>
<dbReference type="PANTHER" id="PTHR43272:SF33">
    <property type="entry name" value="AMP-BINDING DOMAIN-CONTAINING PROTEIN-RELATED"/>
    <property type="match status" value="1"/>
</dbReference>
<dbReference type="SUPFAM" id="SSF56801">
    <property type="entry name" value="Acetyl-CoA synthetase-like"/>
    <property type="match status" value="1"/>
</dbReference>
<comment type="caution">
    <text evidence="4">The sequence shown here is derived from an EMBL/GenBank/DDBJ whole genome shotgun (WGS) entry which is preliminary data.</text>
</comment>
<evidence type="ECO:0000256" key="2">
    <source>
        <dbReference type="ARBA" id="ARBA00022840"/>
    </source>
</evidence>
<proteinExistence type="predicted"/>
<sequence length="687" mass="75398">MPLVTDKIVPYPPVLPFDKQSVPVPGTKRPGQTAHYRNAIWGLVDENTPNALTTLDQIFSEGMKAGKNRQFLGYRAQISANPLKFAHSYTWYTYGDIDVKRRHIGSAVHTLFQQGVVGGGEFPTVGIFSANRPEWQMIDIGLQSYQKVSVSLYDTLGKDSVAYIIEHAHLSIIFATSDHVATLLKLAPSLPMLKYLVCIDTLSSDASKVLKAWAQSLNVRFSEFAEFEAYGKANLVEPIPAHPDLVASICYTSGTTNNPKGVVLKHKNLALATWSNMMGLELPEEAILLSYLPLAHIYERLCEFCSIAVGGKIGYFTGDPLRLLEDAAILKPNFFPSVPRVLNRVYQAAMVGGNVPGLKGYLFNKAIQTKLTNLRVTGQNTHALWDKVVFRKIQAVLGGQLALVTSGSAPISPDVLDFLKIAFACEGIYGMTENCATCSKAWPGDPTATGSVGPPQAVNEIKLIDVPAMGYTSEDKPYPRGELCVRGSNCFSTYYKDEKNTKETVDEEGWIHTGDVAAIDDRGRVRIVDRVKNIMKLAQGEYVALEKIENVFASAPTVAQLYVHGDGLQSYLIGVLVPDPIQFSSIVTSVTGKKVSPEDITALEAACKDERVVNHILQTFTKTGLQQGLKGFELIKRLHLTMVPFAIENNTLTPTLKIRRKDAYNLYKTELDALYALGEPSSTSSKL</sequence>
<accession>A0A8H5BX54</accession>
<dbReference type="AlphaFoldDB" id="A0A8H5BX54"/>
<dbReference type="GO" id="GO:0005783">
    <property type="term" value="C:endoplasmic reticulum"/>
    <property type="evidence" value="ECO:0007669"/>
    <property type="project" value="TreeGrafter"/>
</dbReference>
<dbReference type="GO" id="GO:0004467">
    <property type="term" value="F:long-chain fatty acid-CoA ligase activity"/>
    <property type="evidence" value="ECO:0007669"/>
    <property type="project" value="TreeGrafter"/>
</dbReference>
<dbReference type="PANTHER" id="PTHR43272">
    <property type="entry name" value="LONG-CHAIN-FATTY-ACID--COA LIGASE"/>
    <property type="match status" value="1"/>
</dbReference>
<reference evidence="4 5" key="1">
    <citation type="journal article" date="2020" name="ISME J.">
        <title>Uncovering the hidden diversity of litter-decomposition mechanisms in mushroom-forming fungi.</title>
        <authorList>
            <person name="Floudas D."/>
            <person name="Bentzer J."/>
            <person name="Ahren D."/>
            <person name="Johansson T."/>
            <person name="Persson P."/>
            <person name="Tunlid A."/>
        </authorList>
    </citation>
    <scope>NUCLEOTIDE SEQUENCE [LARGE SCALE GENOMIC DNA]</scope>
    <source>
        <strain evidence="4 5">CBS 101986</strain>
    </source>
</reference>
<name>A0A8H5BX54_9AGAR</name>
<evidence type="ECO:0000313" key="4">
    <source>
        <dbReference type="EMBL" id="KAF5330906.1"/>
    </source>
</evidence>
<dbReference type="EMBL" id="JAACJJ010000001">
    <property type="protein sequence ID" value="KAF5330906.1"/>
    <property type="molecule type" value="Genomic_DNA"/>
</dbReference>
<gene>
    <name evidence="4" type="ORF">D9619_005840</name>
</gene>
<keyword evidence="5" id="KW-1185">Reference proteome</keyword>
<keyword evidence="1" id="KW-0547">Nucleotide-binding</keyword>
<dbReference type="GO" id="GO:0005524">
    <property type="term" value="F:ATP binding"/>
    <property type="evidence" value="ECO:0007669"/>
    <property type="project" value="UniProtKB-KW"/>
</dbReference>
<dbReference type="Gene3D" id="3.40.50.12780">
    <property type="entry name" value="N-terminal domain of ligase-like"/>
    <property type="match status" value="1"/>
</dbReference>
<protein>
    <recommendedName>
        <fullName evidence="3">AMP-dependent synthetase/ligase domain-containing protein</fullName>
    </recommendedName>
</protein>
<evidence type="ECO:0000313" key="5">
    <source>
        <dbReference type="Proteomes" id="UP000567179"/>
    </source>
</evidence>
<dbReference type="GO" id="GO:0016020">
    <property type="term" value="C:membrane"/>
    <property type="evidence" value="ECO:0007669"/>
    <property type="project" value="TreeGrafter"/>
</dbReference>
<evidence type="ECO:0000259" key="3">
    <source>
        <dbReference type="Pfam" id="PF00501"/>
    </source>
</evidence>
<organism evidence="4 5">
    <name type="scientific">Psilocybe cf. subviscida</name>
    <dbReference type="NCBI Taxonomy" id="2480587"/>
    <lineage>
        <taxon>Eukaryota</taxon>
        <taxon>Fungi</taxon>
        <taxon>Dikarya</taxon>
        <taxon>Basidiomycota</taxon>
        <taxon>Agaricomycotina</taxon>
        <taxon>Agaricomycetes</taxon>
        <taxon>Agaricomycetidae</taxon>
        <taxon>Agaricales</taxon>
        <taxon>Agaricineae</taxon>
        <taxon>Strophariaceae</taxon>
        <taxon>Psilocybe</taxon>
    </lineage>
</organism>
<feature type="domain" description="AMP-dependent synthetase/ligase" evidence="3">
    <location>
        <begin position="87"/>
        <end position="495"/>
    </location>
</feature>
<dbReference type="InterPro" id="IPR000873">
    <property type="entry name" value="AMP-dep_synth/lig_dom"/>
</dbReference>
<dbReference type="Pfam" id="PF00501">
    <property type="entry name" value="AMP-binding"/>
    <property type="match status" value="1"/>
</dbReference>
<evidence type="ECO:0000256" key="1">
    <source>
        <dbReference type="ARBA" id="ARBA00022741"/>
    </source>
</evidence>
<dbReference type="OrthoDB" id="1700726at2759"/>